<dbReference type="InterPro" id="IPR021796">
    <property type="entry name" value="Tll0287-like_dom"/>
</dbReference>
<dbReference type="EMBL" id="CP022684">
    <property type="protein sequence ID" value="AUM14534.1"/>
    <property type="molecule type" value="Genomic_DNA"/>
</dbReference>
<feature type="transmembrane region" description="Helical" evidence="1">
    <location>
        <begin position="209"/>
        <end position="235"/>
    </location>
</feature>
<dbReference type="OrthoDB" id="9797588at2"/>
<dbReference type="SMART" id="SM00304">
    <property type="entry name" value="HAMP"/>
    <property type="match status" value="1"/>
</dbReference>
<keyword evidence="4" id="KW-1185">Reference proteome</keyword>
<dbReference type="Gene3D" id="6.10.340.10">
    <property type="match status" value="1"/>
</dbReference>
<sequence>MGLRLKFNLVLFGITLIGLLVSGFVSNKILQQNAREEVLDMARIMMESAIAVRAYTVNEVKPLLKVQQRRSFIPQTVPAYAAAQYIKKLQESHEEYSYKEATLNPTNPANRATEWEADIVNWFRNHDGNEELIGERDTPTGRQLYLSRPITIKNPGCLACHSTPAEAPETLINTYGSSNGFGWKLNETIGAQVVSVPMSLPLARAEQTFMTFMGALIGIFLIIAVVLNMLLHFIVIKPVQAMSSKADEISLGNLNVEELAVKGSDEISSLGRSFNRMHRSLSNAVQMLDETID</sequence>
<dbReference type="InterPro" id="IPR003660">
    <property type="entry name" value="HAMP_dom"/>
</dbReference>
<keyword evidence="1" id="KW-0472">Membrane</keyword>
<gene>
    <name evidence="3" type="ORF">Kalk_19800</name>
</gene>
<organism evidence="3 4">
    <name type="scientific">Ketobacter alkanivorans</name>
    <dbReference type="NCBI Taxonomy" id="1917421"/>
    <lineage>
        <taxon>Bacteria</taxon>
        <taxon>Pseudomonadati</taxon>
        <taxon>Pseudomonadota</taxon>
        <taxon>Gammaproteobacteria</taxon>
        <taxon>Pseudomonadales</taxon>
        <taxon>Ketobacteraceae</taxon>
        <taxon>Ketobacter</taxon>
    </lineage>
</organism>
<dbReference type="SUPFAM" id="SSF158472">
    <property type="entry name" value="HAMP domain-like"/>
    <property type="match status" value="1"/>
</dbReference>
<evidence type="ECO:0000259" key="2">
    <source>
        <dbReference type="PROSITE" id="PS50885"/>
    </source>
</evidence>
<dbReference type="Pfam" id="PF11845">
    <property type="entry name" value="Tll0287-like"/>
    <property type="match status" value="1"/>
</dbReference>
<dbReference type="GO" id="GO:0007165">
    <property type="term" value="P:signal transduction"/>
    <property type="evidence" value="ECO:0007669"/>
    <property type="project" value="InterPro"/>
</dbReference>
<dbReference type="RefSeq" id="WP_101895907.1">
    <property type="nucleotide sequence ID" value="NZ_CP022684.1"/>
</dbReference>
<accession>A0A2K9LUL8</accession>
<dbReference type="PROSITE" id="PS50885">
    <property type="entry name" value="HAMP"/>
    <property type="match status" value="1"/>
</dbReference>
<keyword evidence="1" id="KW-1133">Transmembrane helix</keyword>
<evidence type="ECO:0000256" key="1">
    <source>
        <dbReference type="SAM" id="Phobius"/>
    </source>
</evidence>
<evidence type="ECO:0000313" key="3">
    <source>
        <dbReference type="EMBL" id="AUM14534.1"/>
    </source>
</evidence>
<feature type="domain" description="HAMP" evidence="2">
    <location>
        <begin position="233"/>
        <end position="286"/>
    </location>
</feature>
<dbReference type="Pfam" id="PF00672">
    <property type="entry name" value="HAMP"/>
    <property type="match status" value="1"/>
</dbReference>
<proteinExistence type="predicted"/>
<dbReference type="AlphaFoldDB" id="A0A2K9LUL8"/>
<dbReference type="GO" id="GO:0016020">
    <property type="term" value="C:membrane"/>
    <property type="evidence" value="ECO:0007669"/>
    <property type="project" value="InterPro"/>
</dbReference>
<dbReference type="Proteomes" id="UP000235116">
    <property type="component" value="Chromosome"/>
</dbReference>
<reference evidence="4" key="1">
    <citation type="submission" date="2017-08" db="EMBL/GenBank/DDBJ databases">
        <title>Direct submision.</title>
        <authorList>
            <person name="Kim S.-J."/>
            <person name="Rhee S.-K."/>
        </authorList>
    </citation>
    <scope>NUCLEOTIDE SEQUENCE [LARGE SCALE GENOMIC DNA]</scope>
    <source>
        <strain evidence="4">GI5</strain>
    </source>
</reference>
<dbReference type="KEGG" id="kak:Kalk_19800"/>
<name>A0A2K9LUL8_9GAMM</name>
<keyword evidence="1" id="KW-0812">Transmembrane</keyword>
<dbReference type="CDD" id="cd06225">
    <property type="entry name" value="HAMP"/>
    <property type="match status" value="1"/>
</dbReference>
<protein>
    <submittedName>
        <fullName evidence="3">Signal protein</fullName>
    </submittedName>
</protein>
<evidence type="ECO:0000313" key="4">
    <source>
        <dbReference type="Proteomes" id="UP000235116"/>
    </source>
</evidence>